<protein>
    <submittedName>
        <fullName evidence="1">Uncharacterized protein</fullName>
    </submittedName>
</protein>
<comment type="caution">
    <text evidence="1">The sequence shown here is derived from an EMBL/GenBank/DDBJ whole genome shotgun (WGS) entry which is preliminary data.</text>
</comment>
<gene>
    <name evidence="1" type="ORF">LCGC14_1386820</name>
</gene>
<organism evidence="1">
    <name type="scientific">marine sediment metagenome</name>
    <dbReference type="NCBI Taxonomy" id="412755"/>
    <lineage>
        <taxon>unclassified sequences</taxon>
        <taxon>metagenomes</taxon>
        <taxon>ecological metagenomes</taxon>
    </lineage>
</organism>
<name>A0A0F9MGM6_9ZZZZ</name>
<evidence type="ECO:0000313" key="1">
    <source>
        <dbReference type="EMBL" id="KKM75770.1"/>
    </source>
</evidence>
<sequence length="74" mass="8431">MPGRKLDAGAIWDHLERECPGQTMTRENFIKEVGELTCPHRKAQDLARMTMERDKQRTLGLYSKAAIDRSLSNG</sequence>
<reference evidence="1" key="1">
    <citation type="journal article" date="2015" name="Nature">
        <title>Complex archaea that bridge the gap between prokaryotes and eukaryotes.</title>
        <authorList>
            <person name="Spang A."/>
            <person name="Saw J.H."/>
            <person name="Jorgensen S.L."/>
            <person name="Zaremba-Niedzwiedzka K."/>
            <person name="Martijn J."/>
            <person name="Lind A.E."/>
            <person name="van Eijk R."/>
            <person name="Schleper C."/>
            <person name="Guy L."/>
            <person name="Ettema T.J."/>
        </authorList>
    </citation>
    <scope>NUCLEOTIDE SEQUENCE</scope>
</reference>
<accession>A0A0F9MGM6</accession>
<proteinExistence type="predicted"/>
<dbReference type="AlphaFoldDB" id="A0A0F9MGM6"/>
<dbReference type="EMBL" id="LAZR01008916">
    <property type="protein sequence ID" value="KKM75770.1"/>
    <property type="molecule type" value="Genomic_DNA"/>
</dbReference>